<reference evidence="2 3" key="1">
    <citation type="submission" date="2019-05" db="EMBL/GenBank/DDBJ databases">
        <title>Mikania micrantha, genome provides insights into the molecular mechanism of rapid growth.</title>
        <authorList>
            <person name="Liu B."/>
        </authorList>
    </citation>
    <scope>NUCLEOTIDE SEQUENCE [LARGE SCALE GENOMIC DNA]</scope>
    <source>
        <strain evidence="2">NLD-2019</strain>
        <tissue evidence="2">Leaf</tissue>
    </source>
</reference>
<evidence type="ECO:0000313" key="3">
    <source>
        <dbReference type="Proteomes" id="UP000326396"/>
    </source>
</evidence>
<sequence>MGEGADRRECRSGAVQIGRFWSRSTGVGCKDLLVAGVDRRKWGCAACVDRKKWCRLTLVLLLSSYLAIDDASPFLGAGVLPLLFYLN</sequence>
<keyword evidence="1" id="KW-0812">Transmembrane</keyword>
<feature type="transmembrane region" description="Helical" evidence="1">
    <location>
        <begin position="58"/>
        <end position="86"/>
    </location>
</feature>
<keyword evidence="1" id="KW-0472">Membrane</keyword>
<keyword evidence="1" id="KW-1133">Transmembrane helix</keyword>
<gene>
    <name evidence="2" type="ORF">E3N88_28907</name>
</gene>
<keyword evidence="3" id="KW-1185">Reference proteome</keyword>
<evidence type="ECO:0000313" key="2">
    <source>
        <dbReference type="EMBL" id="KAD4180316.1"/>
    </source>
</evidence>
<accession>A0A5N6N1T8</accession>
<comment type="caution">
    <text evidence="2">The sequence shown here is derived from an EMBL/GenBank/DDBJ whole genome shotgun (WGS) entry which is preliminary data.</text>
</comment>
<proteinExistence type="predicted"/>
<protein>
    <submittedName>
        <fullName evidence="2">Uncharacterized protein</fullName>
    </submittedName>
</protein>
<dbReference type="AlphaFoldDB" id="A0A5N6N1T8"/>
<organism evidence="2 3">
    <name type="scientific">Mikania micrantha</name>
    <name type="common">bitter vine</name>
    <dbReference type="NCBI Taxonomy" id="192012"/>
    <lineage>
        <taxon>Eukaryota</taxon>
        <taxon>Viridiplantae</taxon>
        <taxon>Streptophyta</taxon>
        <taxon>Embryophyta</taxon>
        <taxon>Tracheophyta</taxon>
        <taxon>Spermatophyta</taxon>
        <taxon>Magnoliopsida</taxon>
        <taxon>eudicotyledons</taxon>
        <taxon>Gunneridae</taxon>
        <taxon>Pentapetalae</taxon>
        <taxon>asterids</taxon>
        <taxon>campanulids</taxon>
        <taxon>Asterales</taxon>
        <taxon>Asteraceae</taxon>
        <taxon>Asteroideae</taxon>
        <taxon>Heliantheae alliance</taxon>
        <taxon>Eupatorieae</taxon>
        <taxon>Mikania</taxon>
    </lineage>
</organism>
<name>A0A5N6N1T8_9ASTR</name>
<dbReference type="Proteomes" id="UP000326396">
    <property type="component" value="Linkage Group LG4"/>
</dbReference>
<dbReference type="EMBL" id="SZYD01000014">
    <property type="protein sequence ID" value="KAD4180316.1"/>
    <property type="molecule type" value="Genomic_DNA"/>
</dbReference>
<evidence type="ECO:0000256" key="1">
    <source>
        <dbReference type="SAM" id="Phobius"/>
    </source>
</evidence>